<dbReference type="GO" id="GO:0008270">
    <property type="term" value="F:zinc ion binding"/>
    <property type="evidence" value="ECO:0007669"/>
    <property type="project" value="InterPro"/>
</dbReference>
<dbReference type="InterPro" id="IPR000834">
    <property type="entry name" value="Peptidase_M14"/>
</dbReference>
<proteinExistence type="inferred from homology"/>
<feature type="domain" description="Peptidase M14" evidence="7">
    <location>
        <begin position="25"/>
        <end position="136"/>
    </location>
</feature>
<evidence type="ECO:0000313" key="9">
    <source>
        <dbReference type="Proteomes" id="UP000240912"/>
    </source>
</evidence>
<evidence type="ECO:0000313" key="8">
    <source>
        <dbReference type="EMBL" id="PST83342.1"/>
    </source>
</evidence>
<reference evidence="8 9" key="1">
    <citation type="submission" date="2018-03" db="EMBL/GenBank/DDBJ databases">
        <authorList>
            <person name="Keele B.F."/>
        </authorList>
    </citation>
    <scope>NUCLEOTIDE SEQUENCE [LARGE SCALE GENOMIC DNA]</scope>
    <source>
        <strain evidence="8 9">YL28-9</strain>
    </source>
</reference>
<sequence length="390" mass="43786">MEHLLAQYSTFREPALTDRFFKHAALQPLLDRLPPAFSVEEIGQSAEGRSLRLVSWGNGPVKIFLWSQMHGDEATGTMAMFDLFRFLDHPAFKEEWKQIQEHCTLLLLPMVNPDGAERFTRRSAQGIDINRDYLQTVTAEARVLKATRERHTPDYGFNLHDQSTLWSVAATGKPASLSYLAPADTPGLTFGPARTRAAAVIAQMYSRISPLVPDQIGLFDDSHEPRAFGDNFQQAGMATILIEAGGLQRDPEKQRLREYYFLSILAGLQAIAGGVSPGNALDRYFEIPKNSETLMHVMLRRVQVNGVVADIGLNYQEIPEHNAATTAQFYQVKDLGDLHSYQAYEEITGEALRIAVPVHVESEADFDLHDGERIILSFRKGRRNKNFILS</sequence>
<evidence type="ECO:0000256" key="4">
    <source>
        <dbReference type="ARBA" id="ARBA00022801"/>
    </source>
</evidence>
<keyword evidence="4" id="KW-0378">Hydrolase</keyword>
<organism evidence="8 9">
    <name type="scientific">Pedobacter yulinensis</name>
    <dbReference type="NCBI Taxonomy" id="2126353"/>
    <lineage>
        <taxon>Bacteria</taxon>
        <taxon>Pseudomonadati</taxon>
        <taxon>Bacteroidota</taxon>
        <taxon>Sphingobacteriia</taxon>
        <taxon>Sphingobacteriales</taxon>
        <taxon>Sphingobacteriaceae</taxon>
        <taxon>Pedobacter</taxon>
    </lineage>
</organism>
<dbReference type="OrthoDB" id="1119199at2"/>
<dbReference type="Proteomes" id="UP000240912">
    <property type="component" value="Unassembled WGS sequence"/>
</dbReference>
<comment type="similarity">
    <text evidence="2">Belongs to the peptidase M14 family.</text>
</comment>
<dbReference type="RefSeq" id="WP_107215602.1">
    <property type="nucleotide sequence ID" value="NZ_KZ686269.1"/>
</dbReference>
<keyword evidence="8" id="KW-0121">Carboxypeptidase</keyword>
<dbReference type="GO" id="GO:0006508">
    <property type="term" value="P:proteolysis"/>
    <property type="evidence" value="ECO:0007669"/>
    <property type="project" value="UniProtKB-KW"/>
</dbReference>
<evidence type="ECO:0000259" key="7">
    <source>
        <dbReference type="Pfam" id="PF00246"/>
    </source>
</evidence>
<accession>A0A2T3HLM1</accession>
<keyword evidence="6" id="KW-0482">Metalloprotease</keyword>
<evidence type="ECO:0000256" key="1">
    <source>
        <dbReference type="ARBA" id="ARBA00001947"/>
    </source>
</evidence>
<dbReference type="PANTHER" id="PTHR11705:SF143">
    <property type="entry name" value="SLL0236 PROTEIN"/>
    <property type="match status" value="1"/>
</dbReference>
<keyword evidence="9" id="KW-1185">Reference proteome</keyword>
<dbReference type="GO" id="GO:0004181">
    <property type="term" value="F:metallocarboxypeptidase activity"/>
    <property type="evidence" value="ECO:0007669"/>
    <property type="project" value="InterPro"/>
</dbReference>
<evidence type="ECO:0000256" key="5">
    <source>
        <dbReference type="ARBA" id="ARBA00022833"/>
    </source>
</evidence>
<evidence type="ECO:0000256" key="2">
    <source>
        <dbReference type="ARBA" id="ARBA00005988"/>
    </source>
</evidence>
<dbReference type="Gene3D" id="3.40.630.10">
    <property type="entry name" value="Zn peptidases"/>
    <property type="match status" value="1"/>
</dbReference>
<dbReference type="Pfam" id="PF00246">
    <property type="entry name" value="Peptidase_M14"/>
    <property type="match status" value="1"/>
</dbReference>
<evidence type="ECO:0000256" key="6">
    <source>
        <dbReference type="ARBA" id="ARBA00023049"/>
    </source>
</evidence>
<dbReference type="EMBL" id="PYLS01000005">
    <property type="protein sequence ID" value="PST83342.1"/>
    <property type="molecule type" value="Genomic_DNA"/>
</dbReference>
<gene>
    <name evidence="8" type="ORF">C7T94_12240</name>
</gene>
<comment type="cofactor">
    <cofactor evidence="1">
        <name>Zn(2+)</name>
        <dbReference type="ChEBI" id="CHEBI:29105"/>
    </cofactor>
</comment>
<dbReference type="AlphaFoldDB" id="A0A2T3HLM1"/>
<protein>
    <submittedName>
        <fullName evidence="8">Carboxypeptidase</fullName>
    </submittedName>
</protein>
<dbReference type="SUPFAM" id="SSF53187">
    <property type="entry name" value="Zn-dependent exopeptidases"/>
    <property type="match status" value="1"/>
</dbReference>
<comment type="caution">
    <text evidence="8">The sequence shown here is derived from an EMBL/GenBank/DDBJ whole genome shotgun (WGS) entry which is preliminary data.</text>
</comment>
<dbReference type="GO" id="GO:0005615">
    <property type="term" value="C:extracellular space"/>
    <property type="evidence" value="ECO:0007669"/>
    <property type="project" value="TreeGrafter"/>
</dbReference>
<keyword evidence="5" id="KW-0862">Zinc</keyword>
<name>A0A2T3HLM1_9SPHI</name>
<evidence type="ECO:0000256" key="3">
    <source>
        <dbReference type="ARBA" id="ARBA00022670"/>
    </source>
</evidence>
<dbReference type="PANTHER" id="PTHR11705">
    <property type="entry name" value="PROTEASE FAMILY M14 CARBOXYPEPTIDASE A,B"/>
    <property type="match status" value="1"/>
</dbReference>
<keyword evidence="3" id="KW-0645">Protease</keyword>